<reference evidence="2 3" key="1">
    <citation type="submission" date="2018-03" db="EMBL/GenBank/DDBJ databases">
        <title>Complete genome sequence analysis of Enterobacteria phage IME18.</title>
        <authorList>
            <person name="Li P."/>
            <person name="Wang J."/>
            <person name="Tong Y."/>
        </authorList>
    </citation>
    <scope>NUCLEOTIDE SEQUENCE [LARGE SCALE GENOMIC DNA]</scope>
</reference>
<keyword evidence="1" id="KW-0812">Transmembrane</keyword>
<dbReference type="KEGG" id="vg:54991306"/>
<protein>
    <submittedName>
        <fullName evidence="2">Holin</fullName>
    </submittedName>
</protein>
<evidence type="ECO:0000256" key="1">
    <source>
        <dbReference type="SAM" id="Phobius"/>
    </source>
</evidence>
<proteinExistence type="predicted"/>
<keyword evidence="1" id="KW-0472">Membrane</keyword>
<evidence type="ECO:0000313" key="3">
    <source>
        <dbReference type="Proteomes" id="UP000246658"/>
    </source>
</evidence>
<name>A0A2S1GND3_9CAUD</name>
<evidence type="ECO:0000313" key="2">
    <source>
        <dbReference type="EMBL" id="AWD90899.1"/>
    </source>
</evidence>
<organism evidence="2 3">
    <name type="scientific">Enterobacteria phage vB_EcoS_IME18</name>
    <dbReference type="NCBI Taxonomy" id="2163886"/>
    <lineage>
        <taxon>Viruses</taxon>
        <taxon>Duplodnaviria</taxon>
        <taxon>Heunggongvirae</taxon>
        <taxon>Uroviricota</taxon>
        <taxon>Caudoviricetes</taxon>
        <taxon>Drexlerviridae</taxon>
        <taxon>Tunavirinae</taxon>
        <taxon>Tunavirus</taxon>
        <taxon>Tunavirus IME18</taxon>
    </lineage>
</organism>
<dbReference type="Proteomes" id="UP000246658">
    <property type="component" value="Segment"/>
</dbReference>
<feature type="transmembrane region" description="Helical" evidence="1">
    <location>
        <begin position="41"/>
        <end position="60"/>
    </location>
</feature>
<keyword evidence="1" id="KW-1133">Transmembrane helix</keyword>
<dbReference type="RefSeq" id="YP_009800802.1">
    <property type="nucleotide sequence ID" value="NC_047959.1"/>
</dbReference>
<accession>A0A2S1GND3</accession>
<dbReference type="GeneID" id="54991306"/>
<keyword evidence="3" id="KW-1185">Reference proteome</keyword>
<sequence length="87" mass="9424">MKVKIDSLVQKIYGEIMKEFLTAATSSTGGASLVGAATGQLYIAGATFICFLLFGAWGAYWKYRDSKAIQEALNDGDLNKALKIRGR</sequence>
<dbReference type="EMBL" id="MH051911">
    <property type="protein sequence ID" value="AWD90899.1"/>
    <property type="molecule type" value="Genomic_DNA"/>
</dbReference>